<dbReference type="PANTHER" id="PTHR33371:SF18">
    <property type="entry name" value="MCE-FAMILY PROTEIN MCE3C"/>
    <property type="match status" value="1"/>
</dbReference>
<dbReference type="InterPro" id="IPR005693">
    <property type="entry name" value="Mce"/>
</dbReference>
<comment type="caution">
    <text evidence="3">The sequence shown here is derived from an EMBL/GenBank/DDBJ whole genome shotgun (WGS) entry which is preliminary data.</text>
</comment>
<dbReference type="InterPro" id="IPR024516">
    <property type="entry name" value="Mce_C"/>
</dbReference>
<dbReference type="NCBIfam" id="TIGR00996">
    <property type="entry name" value="Mtu_fam_mce"/>
    <property type="match status" value="1"/>
</dbReference>
<dbReference type="PRINTS" id="PR01782">
    <property type="entry name" value="MCEVIRFACTOR"/>
</dbReference>
<organism evidence="3 4">
    <name type="scientific">Mangrovactinospora gilvigrisea</name>
    <dbReference type="NCBI Taxonomy" id="1428644"/>
    <lineage>
        <taxon>Bacteria</taxon>
        <taxon>Bacillati</taxon>
        <taxon>Actinomycetota</taxon>
        <taxon>Actinomycetes</taxon>
        <taxon>Kitasatosporales</taxon>
        <taxon>Streptomycetaceae</taxon>
        <taxon>Mangrovactinospora</taxon>
    </lineage>
</organism>
<evidence type="ECO:0000259" key="1">
    <source>
        <dbReference type="Pfam" id="PF02470"/>
    </source>
</evidence>
<dbReference type="RefSeq" id="WP_071658002.1">
    <property type="nucleotide sequence ID" value="NZ_MLCF01000118.1"/>
</dbReference>
<dbReference type="Pfam" id="PF02470">
    <property type="entry name" value="MlaD"/>
    <property type="match status" value="1"/>
</dbReference>
<evidence type="ECO:0000259" key="2">
    <source>
        <dbReference type="Pfam" id="PF11887"/>
    </source>
</evidence>
<dbReference type="PANTHER" id="PTHR33371">
    <property type="entry name" value="INTERMEMBRANE PHOSPHOLIPID TRANSPORT SYSTEM BINDING PROTEIN MLAD-RELATED"/>
    <property type="match status" value="1"/>
</dbReference>
<gene>
    <name evidence="3" type="ORF">BIV57_18420</name>
</gene>
<proteinExistence type="predicted"/>
<dbReference type="InterPro" id="IPR052336">
    <property type="entry name" value="MlaD_Phospholipid_Transporter"/>
</dbReference>
<feature type="domain" description="Mammalian cell entry C-terminal" evidence="2">
    <location>
        <begin position="120"/>
        <end position="301"/>
    </location>
</feature>
<protein>
    <submittedName>
        <fullName evidence="3">ABC transporter substrate-binding protein</fullName>
    </submittedName>
</protein>
<evidence type="ECO:0000313" key="3">
    <source>
        <dbReference type="EMBL" id="OIV36029.1"/>
    </source>
</evidence>
<name>A0A1J7BBQ2_9ACTN</name>
<accession>A0A1J7BBQ2</accession>
<dbReference type="GO" id="GO:0005576">
    <property type="term" value="C:extracellular region"/>
    <property type="evidence" value="ECO:0007669"/>
    <property type="project" value="TreeGrafter"/>
</dbReference>
<dbReference type="AlphaFoldDB" id="A0A1J7BBQ2"/>
<dbReference type="InterPro" id="IPR003399">
    <property type="entry name" value="Mce/MlaD"/>
</dbReference>
<dbReference type="EMBL" id="MLCF01000118">
    <property type="protein sequence ID" value="OIV36029.1"/>
    <property type="molecule type" value="Genomic_DNA"/>
</dbReference>
<evidence type="ECO:0000313" key="4">
    <source>
        <dbReference type="Proteomes" id="UP000243342"/>
    </source>
</evidence>
<keyword evidence="4" id="KW-1185">Reference proteome</keyword>
<sequence length="338" mass="35323">MSLLRRHPLSVGLVGLLIAALVGLLVANADALPVIGGGTTYTARFTEAAGLDPGNEVRVAGVKVGKVTGVSLDGDRVRVTFNVKDTWIGDSSTVSIAIKTLLGEKYLAVDPLGAGKQDPSTPIPTSRTVSPYDVTQALNGLGSTFDQLDTKRLAQAFNAVSGAFANTPPQVRTAAHGLAALSLTLSKRDASLARLLDGTRQITQTLAGQNGNFQTLLTDGNQLLGEVRMRRDAIHALLVGATNLGTQLAGLIQDNTKQLAPTLAALDRVTGVLNKNQKSLDKTLSLAGPYYRLLTNALGTGHWFDAYLCGLVPKDYLPTGTQPATGCMPPNTTSGGSR</sequence>
<dbReference type="Proteomes" id="UP000243342">
    <property type="component" value="Unassembled WGS sequence"/>
</dbReference>
<dbReference type="OrthoDB" id="5241191at2"/>
<dbReference type="STRING" id="1428644.BIV57_18420"/>
<feature type="domain" description="Mce/MlaD" evidence="1">
    <location>
        <begin position="38"/>
        <end position="111"/>
    </location>
</feature>
<dbReference type="Pfam" id="PF11887">
    <property type="entry name" value="Mce4_CUP1"/>
    <property type="match status" value="1"/>
</dbReference>
<reference evidence="3 4" key="1">
    <citation type="submission" date="2016-10" db="EMBL/GenBank/DDBJ databases">
        <title>Genome sequence of Streptomyces gilvigriseus MUSC 26.</title>
        <authorList>
            <person name="Lee L.-H."/>
            <person name="Ser H.-L."/>
        </authorList>
    </citation>
    <scope>NUCLEOTIDE SEQUENCE [LARGE SCALE GENOMIC DNA]</scope>
    <source>
        <strain evidence="3 4">MUSC 26</strain>
    </source>
</reference>